<feature type="disulfide bond" evidence="9">
    <location>
        <begin position="635"/>
        <end position="650"/>
    </location>
</feature>
<evidence type="ECO:0000256" key="5">
    <source>
        <dbReference type="ARBA" id="ARBA00022989"/>
    </source>
</evidence>
<feature type="disulfide bond" evidence="9">
    <location>
        <begin position="104"/>
        <end position="119"/>
    </location>
</feature>
<comment type="subcellular location">
    <subcellularLocation>
        <location evidence="2">Endomembrane system</location>
    </subcellularLocation>
    <subcellularLocation>
        <location evidence="1">Membrane</location>
        <topology evidence="1">Single-pass membrane protein</topology>
    </subcellularLocation>
</comment>
<dbReference type="PROSITE" id="PS00022">
    <property type="entry name" value="EGF_1"/>
    <property type="match status" value="3"/>
</dbReference>
<dbReference type="PROSITE" id="PS50262">
    <property type="entry name" value="G_PROTEIN_RECEP_F1_2"/>
    <property type="match status" value="1"/>
</dbReference>
<dbReference type="SMART" id="SM00192">
    <property type="entry name" value="LDLa"/>
    <property type="match status" value="5"/>
</dbReference>
<evidence type="ECO:0000313" key="13">
    <source>
        <dbReference type="EMBL" id="CAF1455164.1"/>
    </source>
</evidence>
<keyword evidence="5 10" id="KW-1133">Transmembrane helix</keyword>
<dbReference type="Pfam" id="PF00057">
    <property type="entry name" value="Ldl_recept_a"/>
    <property type="match status" value="3"/>
</dbReference>
<name>A0A816BR04_ADIRI</name>
<dbReference type="Proteomes" id="UP000663828">
    <property type="component" value="Unassembled WGS sequence"/>
</dbReference>
<feature type="transmembrane region" description="Helical" evidence="10">
    <location>
        <begin position="1332"/>
        <end position="1351"/>
    </location>
</feature>
<dbReference type="EMBL" id="CAJNOJ010000457">
    <property type="protein sequence ID" value="CAF1455164.1"/>
    <property type="molecule type" value="Genomic_DNA"/>
</dbReference>
<dbReference type="GO" id="GO:0005886">
    <property type="term" value="C:plasma membrane"/>
    <property type="evidence" value="ECO:0007669"/>
    <property type="project" value="TreeGrafter"/>
</dbReference>
<accession>A0A816BR04</accession>
<evidence type="ECO:0000256" key="3">
    <source>
        <dbReference type="ARBA" id="ARBA00022692"/>
    </source>
</evidence>
<gene>
    <name evidence="13" type="ORF">EDS130_LOCUS39784</name>
    <name evidence="14" type="ORF">XAT740_LOCUS48963</name>
</gene>
<dbReference type="SUPFAM" id="SSF57196">
    <property type="entry name" value="EGF/Laminin"/>
    <property type="match status" value="2"/>
</dbReference>
<dbReference type="PRINTS" id="PR00261">
    <property type="entry name" value="LDLRECEPTOR"/>
</dbReference>
<feature type="transmembrane region" description="Helical" evidence="10">
    <location>
        <begin position="1254"/>
        <end position="1274"/>
    </location>
</feature>
<evidence type="ECO:0000313" key="15">
    <source>
        <dbReference type="Proteomes" id="UP000663828"/>
    </source>
</evidence>
<dbReference type="GO" id="GO:0016192">
    <property type="term" value="P:vesicle-mediated transport"/>
    <property type="evidence" value="ECO:0007669"/>
    <property type="project" value="UniProtKB-ARBA"/>
</dbReference>
<dbReference type="SMART" id="SM00181">
    <property type="entry name" value="EGF"/>
    <property type="match status" value="4"/>
</dbReference>
<dbReference type="InterPro" id="IPR023415">
    <property type="entry name" value="LDLR_class-A_CS"/>
</dbReference>
<sequence length="1549" mass="179638">MQNISAQNLLAWSIPIDMAELYAHYRSLSPLLSRKYENESICNCSQDNFGLNCQYQLPEPMATPVDLLSNQLSSTAYVSFYDQWCLIDIKCNMGKSCLDWRYVCDGIEHCQFGEDEFNCELLEINQCDSNEYRCRNGMCIPREWFFDSAFDCQDESDEHRLERFITATKKCRLSNYNFDCTERFCDAQRPFSCGDGECLSWKNLYDQEDGCSNYRDLFHRCEIATGRKLSTIENDGSCEYMHASFVRKNLTEDYHCTRTFRQLLMTRKNIIKSLEEHCSSHFDFPQYPFLTANVLTRYNTTALLAALYHSFRDIYDKAFRRPHYYCFNGSVTCNGILTTLNQSLCISPIDILIKYNHWPFRHIICSSSSAISQLSISRNISNLRRCKSNQRFINDLRINDGHLDCFNGEDEFVLADENLNRPYQYRCESSIPIQYVSTNQIGDGIQNCLDGSDEMSSVMNWKQQQCLENDLYACETLRHSEKIRQARLRFHYYCNSIWNTRDGNDERNCSNWICSKSVLQCNQTGQCIKPAWRCDGEWDCADGEDELNCTTAKLYFSLESQCDHSREFFCITKDSIRDSNVSRPCINGSQAGDYIIDCLGARDERNTIQCKEDNQMLGDRFRCANGSCLAADRICNRIKDCEDGTDEQLCYWFKTTNFSYNYTKYQCLNGIYVNHSRCERRICSDNDHLFWCPKSSSYRPTKVSWSNYYDFCMGTKEEANLVKIINNNSIESNLQFTTQTNSKLSALVCNQGLIIEENTSKGRTIACFCPPNHYGDRCQYFSRRIPVRVSLDRLHRTDLTKILHIYAFLLCNQSQIIDYTQFIDSIENVQRKYDRYLLYSRPKLVCYYSVRFEAFHSNSSNVRLLSVWEYSINLDFLPSYRLAKILRFPLEEVHSIPWICSQSLCQNSGTCHVIVNKQNLGDIYCECSSEYFGRFCEKRIHSPSCPCVSPAKCRVLDNAVVSREQEWLCICPEGLLPPLCSLKNIACWSNPCQHNGTCHAHSEIGYFTCICDRYYGGTHCEIKSAVMTLYSNDKTDQMSHFLSAFILQLYGLRRGYLVLRQQSLIYSSQQIPLTISFISQNALMEVSLIQNFQRHVSSVTTVIYLLYVNCTSHTRSQYAINIANSVKCRDILTINNKETVDVREFHSICRQNLNIACFITERYFCRCDFNPARADCVSLHLELSECRQKGICLNNGRCIHGDYYNKSDFICVCPLCTTGKLCQYTFRQFTVTLETLLVSVSFSSEYHLIVPSSIFIFGLIFNGISIVTFHKVITRRLPILSSSSLLKVAFDGCNIYLLLNSIISQLTLSFLLLRIIYLLFINVNQNLCKTLPYIMVSTWFINSWIVAFVTITRSLLVIRPNSWLFVRSSQFAVRLIIITIFVILASSLIYIFSYKIVHDTTANGSESWCVLELSSLTVTYLRLVTLLHQLIPFSFNIISTLILLIYVSRTKANLNHQTRLQSFIQVVSNRMEFLLAPFVCFITQLPQIILLFFDHCQFIDSDRFAVGTLVIYYLSFAPQIAVFFIYILPSPLYKEHLYEIKLIKWLRRT</sequence>
<evidence type="ECO:0000256" key="8">
    <source>
        <dbReference type="PROSITE-ProRule" id="PRU00076"/>
    </source>
</evidence>
<dbReference type="InterPro" id="IPR017452">
    <property type="entry name" value="GPCR_Rhodpsn_7TM"/>
</dbReference>
<evidence type="ECO:0000259" key="11">
    <source>
        <dbReference type="PROSITE" id="PS50026"/>
    </source>
</evidence>
<dbReference type="PANTHER" id="PTHR24270">
    <property type="entry name" value="LOW-DENSITY LIPOPROTEIN RECEPTOR-RELATED"/>
    <property type="match status" value="1"/>
</dbReference>
<evidence type="ECO:0000256" key="1">
    <source>
        <dbReference type="ARBA" id="ARBA00004167"/>
    </source>
</evidence>
<reference evidence="14" key="1">
    <citation type="submission" date="2021-02" db="EMBL/GenBank/DDBJ databases">
        <authorList>
            <person name="Nowell W R."/>
        </authorList>
    </citation>
    <scope>NUCLEOTIDE SEQUENCE</scope>
</reference>
<dbReference type="SUPFAM" id="SSF57424">
    <property type="entry name" value="LDL receptor-like module"/>
    <property type="match status" value="3"/>
</dbReference>
<evidence type="ECO:0000256" key="7">
    <source>
        <dbReference type="ARBA" id="ARBA00023157"/>
    </source>
</evidence>
<dbReference type="GO" id="GO:0012505">
    <property type="term" value="C:endomembrane system"/>
    <property type="evidence" value="ECO:0007669"/>
    <property type="project" value="UniProtKB-SubCell"/>
</dbReference>
<feature type="disulfide bond" evidence="8">
    <location>
        <begin position="1213"/>
        <end position="1222"/>
    </location>
</feature>
<keyword evidence="3 10" id="KW-0812">Transmembrane</keyword>
<protein>
    <submittedName>
        <fullName evidence="14">Uncharacterized protein</fullName>
    </submittedName>
</protein>
<keyword evidence="15" id="KW-1185">Reference proteome</keyword>
<keyword evidence="4" id="KW-0677">Repeat</keyword>
<dbReference type="SUPFAM" id="SSF81321">
    <property type="entry name" value="Family A G protein-coupled receptor-like"/>
    <property type="match status" value="1"/>
</dbReference>
<feature type="disulfide bond" evidence="8">
    <location>
        <begin position="992"/>
        <end position="1009"/>
    </location>
</feature>
<dbReference type="PROSITE" id="PS50068">
    <property type="entry name" value="LDLRA_2"/>
    <property type="match status" value="4"/>
</dbReference>
<feature type="disulfide bond" evidence="9">
    <location>
        <begin position="85"/>
        <end position="97"/>
    </location>
</feature>
<feature type="transmembrane region" description="Helical" evidence="10">
    <location>
        <begin position="1371"/>
        <end position="1392"/>
    </location>
</feature>
<comment type="caution">
    <text evidence="8">Lacks conserved residue(s) required for the propagation of feature annotation.</text>
</comment>
<evidence type="ECO:0000313" key="14">
    <source>
        <dbReference type="EMBL" id="CAF1611560.1"/>
    </source>
</evidence>
<feature type="domain" description="EGF-like" evidence="11">
    <location>
        <begin position="896"/>
        <end position="937"/>
    </location>
</feature>
<feature type="disulfide bond" evidence="9">
    <location>
        <begin position="134"/>
        <end position="152"/>
    </location>
</feature>
<feature type="transmembrane region" description="Helical" evidence="10">
    <location>
        <begin position="1473"/>
        <end position="1493"/>
    </location>
</feature>
<keyword evidence="8" id="KW-0245">EGF-like domain</keyword>
<feature type="transmembrane region" description="Helical" evidence="10">
    <location>
        <begin position="1295"/>
        <end position="1320"/>
    </location>
</feature>
<feature type="disulfide bond" evidence="9">
    <location>
        <begin position="534"/>
        <end position="549"/>
    </location>
</feature>
<dbReference type="CDD" id="cd00054">
    <property type="entry name" value="EGF_CA"/>
    <property type="match status" value="1"/>
</dbReference>
<dbReference type="Proteomes" id="UP000663852">
    <property type="component" value="Unassembled WGS sequence"/>
</dbReference>
<evidence type="ECO:0000259" key="12">
    <source>
        <dbReference type="PROSITE" id="PS50262"/>
    </source>
</evidence>
<feature type="disulfide bond" evidence="8">
    <location>
        <begin position="927"/>
        <end position="936"/>
    </location>
</feature>
<evidence type="ECO:0000256" key="4">
    <source>
        <dbReference type="ARBA" id="ARBA00022737"/>
    </source>
</evidence>
<feature type="domain" description="EGF-like" evidence="11">
    <location>
        <begin position="1182"/>
        <end position="1223"/>
    </location>
</feature>
<dbReference type="Gene3D" id="2.10.25.10">
    <property type="entry name" value="Laminin"/>
    <property type="match status" value="2"/>
</dbReference>
<dbReference type="PROSITE" id="PS50026">
    <property type="entry name" value="EGF_3"/>
    <property type="match status" value="3"/>
</dbReference>
<dbReference type="OrthoDB" id="2019384at2759"/>
<comment type="caution">
    <text evidence="14">The sequence shown here is derived from an EMBL/GenBank/DDBJ whole genome shotgun (WGS) entry which is preliminary data.</text>
</comment>
<evidence type="ECO:0000256" key="10">
    <source>
        <dbReference type="SAM" id="Phobius"/>
    </source>
</evidence>
<dbReference type="InterPro" id="IPR000742">
    <property type="entry name" value="EGF"/>
</dbReference>
<feature type="disulfide bond" evidence="9">
    <location>
        <begin position="623"/>
        <end position="641"/>
    </location>
</feature>
<dbReference type="CDD" id="cd00112">
    <property type="entry name" value="LDLa"/>
    <property type="match status" value="4"/>
</dbReference>
<feature type="transmembrane region" description="Helical" evidence="10">
    <location>
        <begin position="1426"/>
        <end position="1447"/>
    </location>
</feature>
<dbReference type="InterPro" id="IPR050685">
    <property type="entry name" value="LDLR"/>
</dbReference>
<dbReference type="Gene3D" id="4.10.400.10">
    <property type="entry name" value="Low-density Lipoprotein Receptor"/>
    <property type="match status" value="4"/>
</dbReference>
<dbReference type="Gene3D" id="1.20.1070.10">
    <property type="entry name" value="Rhodopsin 7-helix transmembrane proteins"/>
    <property type="match status" value="1"/>
</dbReference>
<dbReference type="InterPro" id="IPR002172">
    <property type="entry name" value="LDrepeatLR_classA_rpt"/>
</dbReference>
<feature type="transmembrane region" description="Helical" evidence="10">
    <location>
        <begin position="1505"/>
        <end position="1528"/>
    </location>
</feature>
<evidence type="ECO:0000256" key="2">
    <source>
        <dbReference type="ARBA" id="ARBA00004308"/>
    </source>
</evidence>
<evidence type="ECO:0000256" key="9">
    <source>
        <dbReference type="PROSITE-ProRule" id="PRU00124"/>
    </source>
</evidence>
<organism evidence="14 15">
    <name type="scientific">Adineta ricciae</name>
    <name type="common">Rotifer</name>
    <dbReference type="NCBI Taxonomy" id="249248"/>
    <lineage>
        <taxon>Eukaryota</taxon>
        <taxon>Metazoa</taxon>
        <taxon>Spiralia</taxon>
        <taxon>Gnathifera</taxon>
        <taxon>Rotifera</taxon>
        <taxon>Eurotatoria</taxon>
        <taxon>Bdelloidea</taxon>
        <taxon>Adinetida</taxon>
        <taxon>Adinetidae</taxon>
        <taxon>Adineta</taxon>
    </lineage>
</organism>
<feature type="disulfide bond" evidence="9">
    <location>
        <begin position="127"/>
        <end position="139"/>
    </location>
</feature>
<feature type="disulfide bond" evidence="8">
    <location>
        <begin position="1011"/>
        <end position="1020"/>
    </location>
</feature>
<feature type="domain" description="G-protein coupled receptors family 1 profile" evidence="12">
    <location>
        <begin position="1263"/>
        <end position="1526"/>
    </location>
</feature>
<proteinExistence type="predicted"/>
<feature type="domain" description="EGF-like" evidence="11">
    <location>
        <begin position="983"/>
        <end position="1021"/>
    </location>
</feature>
<keyword evidence="7 8" id="KW-1015">Disulfide bond</keyword>
<dbReference type="PROSITE" id="PS01209">
    <property type="entry name" value="LDLRA_1"/>
    <property type="match status" value="2"/>
</dbReference>
<evidence type="ECO:0000256" key="6">
    <source>
        <dbReference type="ARBA" id="ARBA00023136"/>
    </source>
</evidence>
<keyword evidence="6 10" id="KW-0472">Membrane</keyword>
<dbReference type="EMBL" id="CAJNOR010007137">
    <property type="protein sequence ID" value="CAF1611560.1"/>
    <property type="molecule type" value="Genomic_DNA"/>
</dbReference>
<dbReference type="InterPro" id="IPR036055">
    <property type="entry name" value="LDL_receptor-like_sf"/>
</dbReference>